<keyword evidence="7 9" id="KW-1133">Transmembrane helix</keyword>
<comment type="similarity">
    <text evidence="2 9">Belongs to the binding-protein-dependent transport system permease family. CysTW subfamily.</text>
</comment>
<dbReference type="InterPro" id="IPR035906">
    <property type="entry name" value="MetI-like_sf"/>
</dbReference>
<feature type="domain" description="ABC transmembrane type-1" evidence="10">
    <location>
        <begin position="230"/>
        <end position="441"/>
    </location>
</feature>
<accession>A0A286ID77</accession>
<dbReference type="Gene3D" id="1.10.3720.10">
    <property type="entry name" value="MetI-like"/>
    <property type="match status" value="1"/>
</dbReference>
<dbReference type="GO" id="GO:0005886">
    <property type="term" value="C:plasma membrane"/>
    <property type="evidence" value="ECO:0007669"/>
    <property type="project" value="UniProtKB-SubCell"/>
</dbReference>
<dbReference type="NCBIfam" id="TIGR00974">
    <property type="entry name" value="3a0107s02c"/>
    <property type="match status" value="1"/>
</dbReference>
<evidence type="ECO:0000256" key="9">
    <source>
        <dbReference type="RuleBase" id="RU363043"/>
    </source>
</evidence>
<evidence type="ECO:0000256" key="7">
    <source>
        <dbReference type="ARBA" id="ARBA00022989"/>
    </source>
</evidence>
<protein>
    <recommendedName>
        <fullName evidence="3 9">Phosphate transport system permease protein PstA</fullName>
    </recommendedName>
</protein>
<dbReference type="PANTHER" id="PTHR43470">
    <property type="entry name" value="PHOSPHATE TRANSPORT SYSTEM PERMEASE PROTEIN PSTA-RELATED"/>
    <property type="match status" value="1"/>
</dbReference>
<keyword evidence="6 9" id="KW-0812">Transmembrane</keyword>
<evidence type="ECO:0000313" key="12">
    <source>
        <dbReference type="Proteomes" id="UP000219465"/>
    </source>
</evidence>
<organism evidence="11 12">
    <name type="scientific">Hoeflea halophila</name>
    <dbReference type="NCBI Taxonomy" id="714899"/>
    <lineage>
        <taxon>Bacteria</taxon>
        <taxon>Pseudomonadati</taxon>
        <taxon>Pseudomonadota</taxon>
        <taxon>Alphaproteobacteria</taxon>
        <taxon>Hyphomicrobiales</taxon>
        <taxon>Rhizobiaceae</taxon>
        <taxon>Hoeflea</taxon>
    </lineage>
</organism>
<dbReference type="GO" id="GO:0005315">
    <property type="term" value="F:phosphate transmembrane transporter activity"/>
    <property type="evidence" value="ECO:0007669"/>
    <property type="project" value="InterPro"/>
</dbReference>
<evidence type="ECO:0000313" key="11">
    <source>
        <dbReference type="EMBL" id="SOE18075.1"/>
    </source>
</evidence>
<evidence type="ECO:0000256" key="2">
    <source>
        <dbReference type="ARBA" id="ARBA00007069"/>
    </source>
</evidence>
<dbReference type="Pfam" id="PF11812">
    <property type="entry name" value="DUF3333"/>
    <property type="match status" value="1"/>
</dbReference>
<dbReference type="CDD" id="cd06261">
    <property type="entry name" value="TM_PBP2"/>
    <property type="match status" value="1"/>
</dbReference>
<dbReference type="PROSITE" id="PS50928">
    <property type="entry name" value="ABC_TM1"/>
    <property type="match status" value="1"/>
</dbReference>
<keyword evidence="8 9" id="KW-0472">Membrane</keyword>
<dbReference type="Proteomes" id="UP000219465">
    <property type="component" value="Unassembled WGS sequence"/>
</dbReference>
<dbReference type="InterPro" id="IPR000515">
    <property type="entry name" value="MetI-like"/>
</dbReference>
<evidence type="ECO:0000256" key="8">
    <source>
        <dbReference type="ARBA" id="ARBA00023136"/>
    </source>
</evidence>
<proteinExistence type="inferred from homology"/>
<reference evidence="12" key="1">
    <citation type="submission" date="2017-08" db="EMBL/GenBank/DDBJ databases">
        <authorList>
            <person name="Varghese N."/>
            <person name="Submissions S."/>
        </authorList>
    </citation>
    <scope>NUCLEOTIDE SEQUENCE [LARGE SCALE GENOMIC DNA]</scope>
    <source>
        <strain evidence="12">KCTC 23107</strain>
    </source>
</reference>
<dbReference type="SUPFAM" id="SSF161098">
    <property type="entry name" value="MetI-like"/>
    <property type="match status" value="1"/>
</dbReference>
<feature type="transmembrane region" description="Helical" evidence="9">
    <location>
        <begin position="346"/>
        <end position="368"/>
    </location>
</feature>
<feature type="transmembrane region" description="Helical" evidence="9">
    <location>
        <begin position="275"/>
        <end position="297"/>
    </location>
</feature>
<evidence type="ECO:0000256" key="4">
    <source>
        <dbReference type="ARBA" id="ARBA00022448"/>
    </source>
</evidence>
<keyword evidence="12" id="KW-1185">Reference proteome</keyword>
<evidence type="ECO:0000256" key="6">
    <source>
        <dbReference type="ARBA" id="ARBA00022692"/>
    </source>
</evidence>
<comment type="subcellular location">
    <subcellularLocation>
        <location evidence="9">Cell inner membrane</location>
        <topology evidence="9">Multi-pass membrane protein</topology>
    </subcellularLocation>
    <subcellularLocation>
        <location evidence="1">Cell membrane</location>
        <topology evidence="1">Multi-pass membrane protein</topology>
    </subcellularLocation>
</comment>
<feature type="transmembrane region" description="Helical" evidence="9">
    <location>
        <begin position="423"/>
        <end position="444"/>
    </location>
</feature>
<gene>
    <name evidence="11" type="ORF">SAMN05877838_2987</name>
</gene>
<evidence type="ECO:0000256" key="5">
    <source>
        <dbReference type="ARBA" id="ARBA00022475"/>
    </source>
</evidence>
<feature type="transmembrane region" description="Helical" evidence="9">
    <location>
        <begin position="303"/>
        <end position="325"/>
    </location>
</feature>
<keyword evidence="5 9" id="KW-1003">Cell membrane</keyword>
<evidence type="ECO:0000256" key="1">
    <source>
        <dbReference type="ARBA" id="ARBA00004651"/>
    </source>
</evidence>
<evidence type="ECO:0000259" key="10">
    <source>
        <dbReference type="PROSITE" id="PS50928"/>
    </source>
</evidence>
<dbReference type="RefSeq" id="WP_097108541.1">
    <property type="nucleotide sequence ID" value="NZ_OCPC01000004.1"/>
</dbReference>
<dbReference type="EMBL" id="OCPC01000004">
    <property type="protein sequence ID" value="SOE18075.1"/>
    <property type="molecule type" value="Genomic_DNA"/>
</dbReference>
<evidence type="ECO:0000256" key="3">
    <source>
        <dbReference type="ARBA" id="ARBA00016864"/>
    </source>
</evidence>
<dbReference type="GO" id="GO:0035435">
    <property type="term" value="P:phosphate ion transmembrane transport"/>
    <property type="evidence" value="ECO:0007669"/>
    <property type="project" value="InterPro"/>
</dbReference>
<dbReference type="InterPro" id="IPR024573">
    <property type="entry name" value="DUF3333"/>
</dbReference>
<feature type="transmembrane region" description="Helical" evidence="9">
    <location>
        <begin position="234"/>
        <end position="255"/>
    </location>
</feature>
<sequence>MTDTSADTVAAAGRPKARSLYQVSARTRKRHASETRFRMMGLAAVIFSIIALLGLMTSILSNGLSSFKQTYVTMEVFLDPAKLDKKGNRSPEDLAKITTFTIQPLIQTALAETMEARGIAVEGVNAKTAVELISKEAPAQLRHFVLANPELIGQSVRFELLASGRIDGYYKGRVTMESAALDRNISPEQLTLADELKAAGLLESRFNWSFFTAPDASDTRPEAAGLGVAILGSAYMMLIVLALALPIGVAASIYLEEFAPQNRWTDLIEVNIANLAAVPSIVFGILGLAIFINFVGLPQSAPIVGGLVLTLMTLPTIIIATRAALKAVPPSIKDAALGIGASKMQAIFHHVLPLAAPGILTGTIIGLAQALGETAPLLLIGMVAFVREYPGAPPEGFFDPASALPVQVYNWTQRGDPAFFERASGAIIVLLVFLVIMNTVAILLRRRFERRW</sequence>
<keyword evidence="4" id="KW-0813">Transport</keyword>
<dbReference type="OrthoDB" id="9807065at2"/>
<dbReference type="Pfam" id="PF00528">
    <property type="entry name" value="BPD_transp_1"/>
    <property type="match status" value="1"/>
</dbReference>
<dbReference type="InterPro" id="IPR005672">
    <property type="entry name" value="Phosphate_PstA"/>
</dbReference>
<feature type="transmembrane region" description="Helical" evidence="9">
    <location>
        <begin position="39"/>
        <end position="60"/>
    </location>
</feature>
<dbReference type="AlphaFoldDB" id="A0A286ID77"/>
<name>A0A286ID77_9HYPH</name>